<sequence>MDEVLDIVPVINKQKLMLRQYDHLQALANTNLELPGVSPAKMLGRFIQSKGSDLEDAGVMTRVVITADDLYDFLLVASIEALLDGPIISCRSVVVYLSLWDEAAGMFRGIIASRDKTKTVMTVNPKLFGDDWWTGGVIEELPECRTELAGKEYVFQIRVTPYNFTPNHRTFTVVGISDHVPPESFSTNKAQAVSGEGGHPSSSRKNKDVGESDGPNPPGFAAKESGRKRVTKAVTLANRQLKFRFL</sequence>
<name>A0ABC8LT20_ERUVS</name>
<accession>A0ABC8LT20</accession>
<comment type="caution">
    <text evidence="2">The sequence shown here is derived from an EMBL/GenBank/DDBJ whole genome shotgun (WGS) entry which is preliminary data.</text>
</comment>
<dbReference type="EMBL" id="CAKOAT010726265">
    <property type="protein sequence ID" value="CAH8386869.1"/>
    <property type="molecule type" value="Genomic_DNA"/>
</dbReference>
<reference evidence="2 3" key="1">
    <citation type="submission" date="2022-03" db="EMBL/GenBank/DDBJ databases">
        <authorList>
            <person name="Macdonald S."/>
            <person name="Ahmed S."/>
            <person name="Newling K."/>
        </authorList>
    </citation>
    <scope>NUCLEOTIDE SEQUENCE [LARGE SCALE GENOMIC DNA]</scope>
</reference>
<protein>
    <submittedName>
        <fullName evidence="2">Uncharacterized protein</fullName>
    </submittedName>
</protein>
<proteinExistence type="predicted"/>
<keyword evidence="3" id="KW-1185">Reference proteome</keyword>
<dbReference type="Proteomes" id="UP001642260">
    <property type="component" value="Unassembled WGS sequence"/>
</dbReference>
<evidence type="ECO:0000313" key="2">
    <source>
        <dbReference type="EMBL" id="CAH8386869.1"/>
    </source>
</evidence>
<evidence type="ECO:0000256" key="1">
    <source>
        <dbReference type="SAM" id="MobiDB-lite"/>
    </source>
</evidence>
<feature type="region of interest" description="Disordered" evidence="1">
    <location>
        <begin position="185"/>
        <end position="227"/>
    </location>
</feature>
<organism evidence="2 3">
    <name type="scientific">Eruca vesicaria subsp. sativa</name>
    <name type="common">Garden rocket</name>
    <name type="synonym">Eruca sativa</name>
    <dbReference type="NCBI Taxonomy" id="29727"/>
    <lineage>
        <taxon>Eukaryota</taxon>
        <taxon>Viridiplantae</taxon>
        <taxon>Streptophyta</taxon>
        <taxon>Embryophyta</taxon>
        <taxon>Tracheophyta</taxon>
        <taxon>Spermatophyta</taxon>
        <taxon>Magnoliopsida</taxon>
        <taxon>eudicotyledons</taxon>
        <taxon>Gunneridae</taxon>
        <taxon>Pentapetalae</taxon>
        <taxon>rosids</taxon>
        <taxon>malvids</taxon>
        <taxon>Brassicales</taxon>
        <taxon>Brassicaceae</taxon>
        <taxon>Brassiceae</taxon>
        <taxon>Eruca</taxon>
    </lineage>
</organism>
<evidence type="ECO:0000313" key="3">
    <source>
        <dbReference type="Proteomes" id="UP001642260"/>
    </source>
</evidence>
<gene>
    <name evidence="2" type="ORF">ERUC_LOCUS39352</name>
</gene>
<dbReference type="AlphaFoldDB" id="A0ABC8LT20"/>